<gene>
    <name evidence="2" type="ORF">AC579_9070</name>
</gene>
<dbReference type="OrthoDB" id="3636901at2759"/>
<dbReference type="EMBL" id="LFZO01000119">
    <property type="protein sequence ID" value="KXT13399.1"/>
    <property type="molecule type" value="Genomic_DNA"/>
</dbReference>
<evidence type="ECO:0000256" key="1">
    <source>
        <dbReference type="SAM" id="MobiDB-lite"/>
    </source>
</evidence>
<name>A0A139IFE9_9PEZI</name>
<feature type="region of interest" description="Disordered" evidence="1">
    <location>
        <begin position="1"/>
        <end position="41"/>
    </location>
</feature>
<comment type="caution">
    <text evidence="2">The sequence shown here is derived from an EMBL/GenBank/DDBJ whole genome shotgun (WGS) entry which is preliminary data.</text>
</comment>
<evidence type="ECO:0000313" key="2">
    <source>
        <dbReference type="EMBL" id="KXT13399.1"/>
    </source>
</evidence>
<dbReference type="Proteomes" id="UP000073492">
    <property type="component" value="Unassembled WGS sequence"/>
</dbReference>
<keyword evidence="3" id="KW-1185">Reference proteome</keyword>
<evidence type="ECO:0000313" key="3">
    <source>
        <dbReference type="Proteomes" id="UP000073492"/>
    </source>
</evidence>
<protein>
    <submittedName>
        <fullName evidence="2">Uncharacterized protein</fullName>
    </submittedName>
</protein>
<organism evidence="2 3">
    <name type="scientific">Pseudocercospora musae</name>
    <dbReference type="NCBI Taxonomy" id="113226"/>
    <lineage>
        <taxon>Eukaryota</taxon>
        <taxon>Fungi</taxon>
        <taxon>Dikarya</taxon>
        <taxon>Ascomycota</taxon>
        <taxon>Pezizomycotina</taxon>
        <taxon>Dothideomycetes</taxon>
        <taxon>Dothideomycetidae</taxon>
        <taxon>Mycosphaerellales</taxon>
        <taxon>Mycosphaerellaceae</taxon>
        <taxon>Pseudocercospora</taxon>
    </lineage>
</organism>
<dbReference type="AlphaFoldDB" id="A0A139IFE9"/>
<feature type="compositionally biased region" description="Polar residues" evidence="1">
    <location>
        <begin position="14"/>
        <end position="23"/>
    </location>
</feature>
<reference evidence="2 3" key="1">
    <citation type="submission" date="2015-07" db="EMBL/GenBank/DDBJ databases">
        <title>Comparative genomics of the Sigatoka disease complex on banana suggests a link between parallel evolutionary changes in Pseudocercospora fijiensis and Pseudocercospora eumusae and increased virulence on the banana host.</title>
        <authorList>
            <person name="Chang T.-C."/>
            <person name="Salvucci A."/>
            <person name="Crous P.W."/>
            <person name="Stergiopoulos I."/>
        </authorList>
    </citation>
    <scope>NUCLEOTIDE SEQUENCE [LARGE SCALE GENOMIC DNA]</scope>
    <source>
        <strain evidence="2 3">CBS 116634</strain>
    </source>
</reference>
<proteinExistence type="predicted"/>
<sequence length="313" mass="36377">MSDHLPPFQRAPARTSSLRSPTWPNEIGKKDPPPYDRLPPRRSSLRPDFALSCTADHEDPPSYDNLPFEAERLRRFLSFCLAVDFGLTKQCPNGITQSEWFFWVDYETVEDQAMLDIVIEPARILNIPAQRAFLMLYSFIGSIAPLDSDDAYRARIELLEERILALQTTWLGDQLIDDQILCERLFPRQPGATQAVYDWFVRRIQFQHGYLARRFFVHLDPDPRSRVFTRLGEALHRLDKNEFGNGPDGVGTADLRLFLNWDHWQKEAEKLKFLLSLDYDTAREKPHAVWQEYKAARQVARQLYGDETVCMSG</sequence>
<accession>A0A139IFE9</accession>